<dbReference type="Pfam" id="PF00248">
    <property type="entry name" value="Aldo_ket_red"/>
    <property type="match status" value="1"/>
</dbReference>
<dbReference type="AlphaFoldDB" id="A0A1L9AZN2"/>
<dbReference type="InterPro" id="IPR053135">
    <property type="entry name" value="AKR2_Oxidoreductase"/>
</dbReference>
<accession>A0A1L9AZN2</accession>
<evidence type="ECO:0000313" key="2">
    <source>
        <dbReference type="EMBL" id="OJH35469.1"/>
    </source>
</evidence>
<proteinExistence type="predicted"/>
<evidence type="ECO:0000259" key="1">
    <source>
        <dbReference type="Pfam" id="PF00248"/>
    </source>
</evidence>
<dbReference type="SUPFAM" id="SSF51430">
    <property type="entry name" value="NAD(P)-linked oxidoreductase"/>
    <property type="match status" value="1"/>
</dbReference>
<dbReference type="EMBL" id="MPIN01000014">
    <property type="protein sequence ID" value="OJH35469.1"/>
    <property type="molecule type" value="Genomic_DNA"/>
</dbReference>
<dbReference type="PANTHER" id="PTHR43312">
    <property type="entry name" value="D-THREO-ALDOSE 1-DEHYDROGENASE"/>
    <property type="match status" value="1"/>
</dbReference>
<reference evidence="2 3" key="2">
    <citation type="submission" date="2016-12" db="EMBL/GenBank/DDBJ databases">
        <title>Draft Genome Sequence of Cystobacter ferrugineus Strain Cbfe23.</title>
        <authorList>
            <person name="Akbar S."/>
            <person name="Dowd S.E."/>
            <person name="Stevens D.C."/>
        </authorList>
    </citation>
    <scope>NUCLEOTIDE SEQUENCE [LARGE SCALE GENOMIC DNA]</scope>
    <source>
        <strain evidence="2 3">Cbfe23</strain>
    </source>
</reference>
<evidence type="ECO:0000313" key="3">
    <source>
        <dbReference type="Proteomes" id="UP000182229"/>
    </source>
</evidence>
<dbReference type="STRING" id="83449.BON30_38725"/>
<organism evidence="2 3">
    <name type="scientific">Cystobacter ferrugineus</name>
    <dbReference type="NCBI Taxonomy" id="83449"/>
    <lineage>
        <taxon>Bacteria</taxon>
        <taxon>Pseudomonadati</taxon>
        <taxon>Myxococcota</taxon>
        <taxon>Myxococcia</taxon>
        <taxon>Myxococcales</taxon>
        <taxon>Cystobacterineae</taxon>
        <taxon>Archangiaceae</taxon>
        <taxon>Cystobacter</taxon>
    </lineage>
</organism>
<comment type="caution">
    <text evidence="2">The sequence shown here is derived from an EMBL/GenBank/DDBJ whole genome shotgun (WGS) entry which is preliminary data.</text>
</comment>
<name>A0A1L9AZN2_9BACT</name>
<dbReference type="InterPro" id="IPR023210">
    <property type="entry name" value="NADP_OxRdtase_dom"/>
</dbReference>
<dbReference type="InterPro" id="IPR036812">
    <property type="entry name" value="NAD(P)_OxRdtase_dom_sf"/>
</dbReference>
<keyword evidence="3" id="KW-1185">Reference proteome</keyword>
<protein>
    <submittedName>
        <fullName evidence="2">Aldo/keto reductase</fullName>
    </submittedName>
</protein>
<dbReference type="CDD" id="cd19095">
    <property type="entry name" value="AKR_PA4992-like"/>
    <property type="match status" value="1"/>
</dbReference>
<dbReference type="Proteomes" id="UP000182229">
    <property type="component" value="Unassembled WGS sequence"/>
</dbReference>
<sequence length="293" mass="31791">MIRRPLGANGPHVSALGFGAGPVGSPELSEEAAHALLHGVLDAGINLIDTAPSYGLSEERIGRALQGRRHDFVLSTKCGYGVPGVEDWTGPCITQGIEQALHRLRTDFIDVVHFHSCPVEVLERPGVVDALQAAVQRGQVRVAAYSGDNEALAWALRSGAFGSVQLSLNLFDQRVLDTALPLAQERGIGVIAKRPLGNAPWRFAQRPDAHDIATYWDRMHALGLDPEGLDWNGFALRFTAFTPGVASCIVGTTRLEHLQHNLRALEQGPLPEPLVHRIRDAFHRQGASWDGLI</sequence>
<dbReference type="RefSeq" id="WP_071903569.1">
    <property type="nucleotide sequence ID" value="NZ_MPIN01000014.1"/>
</dbReference>
<feature type="domain" description="NADP-dependent oxidoreductase" evidence="1">
    <location>
        <begin position="16"/>
        <end position="279"/>
    </location>
</feature>
<reference evidence="3" key="1">
    <citation type="submission" date="2016-11" db="EMBL/GenBank/DDBJ databases">
        <authorList>
            <person name="Shukria A."/>
            <person name="Stevens D.C."/>
        </authorList>
    </citation>
    <scope>NUCLEOTIDE SEQUENCE [LARGE SCALE GENOMIC DNA]</scope>
    <source>
        <strain evidence="3">Cbfe23</strain>
    </source>
</reference>
<dbReference type="PANTHER" id="PTHR43312:SF1">
    <property type="entry name" value="NADP-DEPENDENT OXIDOREDUCTASE DOMAIN-CONTAINING PROTEIN"/>
    <property type="match status" value="1"/>
</dbReference>
<gene>
    <name evidence="2" type="ORF">BON30_38725</name>
</gene>
<dbReference type="Gene3D" id="3.20.20.100">
    <property type="entry name" value="NADP-dependent oxidoreductase domain"/>
    <property type="match status" value="1"/>
</dbReference>